<dbReference type="EMBL" id="LAZR01017906">
    <property type="protein sequence ID" value="KKL98497.1"/>
    <property type="molecule type" value="Genomic_DNA"/>
</dbReference>
<dbReference type="Gene3D" id="3.40.50.300">
    <property type="entry name" value="P-loop containing nucleotide triphosphate hydrolases"/>
    <property type="match status" value="1"/>
</dbReference>
<comment type="subcellular location">
    <subcellularLocation>
        <location evidence="1">Cell membrane</location>
        <topology evidence="1">Multi-pass membrane protein</topology>
    </subcellularLocation>
</comment>
<comment type="caution">
    <text evidence="8">The sequence shown here is derived from an EMBL/GenBank/DDBJ whole genome shotgun (WGS) entry which is preliminary data.</text>
</comment>
<evidence type="ECO:0000256" key="6">
    <source>
        <dbReference type="SAM" id="Phobius"/>
    </source>
</evidence>
<dbReference type="Pfam" id="PF14293">
    <property type="entry name" value="YWFCY"/>
    <property type="match status" value="1"/>
</dbReference>
<evidence type="ECO:0000256" key="1">
    <source>
        <dbReference type="ARBA" id="ARBA00004651"/>
    </source>
</evidence>
<protein>
    <recommendedName>
        <fullName evidence="7">YWFCY domain-containing protein</fullName>
    </recommendedName>
</protein>
<feature type="transmembrane region" description="Helical" evidence="6">
    <location>
        <begin position="125"/>
        <end position="143"/>
    </location>
</feature>
<evidence type="ECO:0000256" key="3">
    <source>
        <dbReference type="ARBA" id="ARBA00022692"/>
    </source>
</evidence>
<keyword evidence="3 6" id="KW-0812">Transmembrane</keyword>
<evidence type="ECO:0000256" key="4">
    <source>
        <dbReference type="ARBA" id="ARBA00022989"/>
    </source>
</evidence>
<keyword evidence="2" id="KW-1003">Cell membrane</keyword>
<accession>A0A0F9JHL1</accession>
<evidence type="ECO:0000259" key="7">
    <source>
        <dbReference type="Pfam" id="PF14293"/>
    </source>
</evidence>
<evidence type="ECO:0000256" key="5">
    <source>
        <dbReference type="ARBA" id="ARBA00023136"/>
    </source>
</evidence>
<name>A0A0F9JHL1_9ZZZZ</name>
<feature type="transmembrane region" description="Helical" evidence="6">
    <location>
        <begin position="67"/>
        <end position="86"/>
    </location>
</feature>
<dbReference type="PANTHER" id="PTHR37937">
    <property type="entry name" value="CONJUGATIVE TRANSFER: DNA TRANSPORT"/>
    <property type="match status" value="1"/>
</dbReference>
<keyword evidence="5 6" id="KW-0472">Membrane</keyword>
<sequence>MVHTNKRKQEDYFYNVFLIVNGLLLVLILIHYYLIGYGVFHQFGLIHPQIEKLLMPVANSTLFNSPFISSLVILSASILGSVLVGVKKKMDINIKSAITTTLLGGGFFVLSLFILSLTIDPVVSFGLYLGISIFSLMLFNWGLGNILKYFKSDLKGDLFNKNQESFPQEERKITNNSSINLPTSYMLNKKKRKGWINIINPYRGLLVTGSPGSGKTYFVIRHIIEQLISKNFTMLVYDFKYPDLTKLTYNLLAKYYPKLSIKPTFYSINFDDPQRSHRVNPVDPEHPL</sequence>
<dbReference type="GO" id="GO:0005886">
    <property type="term" value="C:plasma membrane"/>
    <property type="evidence" value="ECO:0007669"/>
    <property type="project" value="UniProtKB-SubCell"/>
</dbReference>
<dbReference type="SUPFAM" id="SSF52540">
    <property type="entry name" value="P-loop containing nucleoside triphosphate hydrolases"/>
    <property type="match status" value="1"/>
</dbReference>
<keyword evidence="4 6" id="KW-1133">Transmembrane helix</keyword>
<feature type="transmembrane region" description="Helical" evidence="6">
    <location>
        <begin position="12"/>
        <end position="35"/>
    </location>
</feature>
<dbReference type="PANTHER" id="PTHR37937:SF1">
    <property type="entry name" value="CONJUGATIVE TRANSFER: DNA TRANSPORT"/>
    <property type="match status" value="1"/>
</dbReference>
<feature type="domain" description="YWFCY" evidence="7">
    <location>
        <begin position="25"/>
        <end position="138"/>
    </location>
</feature>
<evidence type="ECO:0000256" key="2">
    <source>
        <dbReference type="ARBA" id="ARBA00022475"/>
    </source>
</evidence>
<organism evidence="8">
    <name type="scientific">marine sediment metagenome</name>
    <dbReference type="NCBI Taxonomy" id="412755"/>
    <lineage>
        <taxon>unclassified sequences</taxon>
        <taxon>metagenomes</taxon>
        <taxon>ecological metagenomes</taxon>
    </lineage>
</organism>
<gene>
    <name evidence="8" type="ORF">LCGC14_1823830</name>
</gene>
<proteinExistence type="predicted"/>
<reference evidence="8" key="1">
    <citation type="journal article" date="2015" name="Nature">
        <title>Complex archaea that bridge the gap between prokaryotes and eukaryotes.</title>
        <authorList>
            <person name="Spang A."/>
            <person name="Saw J.H."/>
            <person name="Jorgensen S.L."/>
            <person name="Zaremba-Niedzwiedzka K."/>
            <person name="Martijn J."/>
            <person name="Lind A.E."/>
            <person name="van Eijk R."/>
            <person name="Schleper C."/>
            <person name="Guy L."/>
            <person name="Ettema T.J."/>
        </authorList>
    </citation>
    <scope>NUCLEOTIDE SEQUENCE</scope>
</reference>
<dbReference type="InterPro" id="IPR025988">
    <property type="entry name" value="YWFCY_dom"/>
</dbReference>
<dbReference type="InterPro" id="IPR051539">
    <property type="entry name" value="T4SS-coupling_protein"/>
</dbReference>
<feature type="transmembrane region" description="Helical" evidence="6">
    <location>
        <begin position="98"/>
        <end position="119"/>
    </location>
</feature>
<evidence type="ECO:0000313" key="8">
    <source>
        <dbReference type="EMBL" id="KKL98497.1"/>
    </source>
</evidence>
<dbReference type="InterPro" id="IPR027417">
    <property type="entry name" value="P-loop_NTPase"/>
</dbReference>
<dbReference type="AlphaFoldDB" id="A0A0F9JHL1"/>